<dbReference type="eggNOG" id="ENOG502QPVI">
    <property type="taxonomic scope" value="Eukaryota"/>
</dbReference>
<dbReference type="Pfam" id="PF26562">
    <property type="entry name" value="Ig-like"/>
    <property type="match status" value="1"/>
</dbReference>
<reference evidence="4" key="1">
    <citation type="journal article" date="2013" name="Nat. Genet.">
        <title>The draft genomes of soft-shell turtle and green sea turtle yield insights into the development and evolution of the turtle-specific body plan.</title>
        <authorList>
            <person name="Wang Z."/>
            <person name="Pascual-Anaya J."/>
            <person name="Zadissa A."/>
            <person name="Li W."/>
            <person name="Niimura Y."/>
            <person name="Huang Z."/>
            <person name="Li C."/>
            <person name="White S."/>
            <person name="Xiong Z."/>
            <person name="Fang D."/>
            <person name="Wang B."/>
            <person name="Ming Y."/>
            <person name="Chen Y."/>
            <person name="Zheng Y."/>
            <person name="Kuraku S."/>
            <person name="Pignatelli M."/>
            <person name="Herrero J."/>
            <person name="Beal K."/>
            <person name="Nozawa M."/>
            <person name="Li Q."/>
            <person name="Wang J."/>
            <person name="Zhang H."/>
            <person name="Yu L."/>
            <person name="Shigenobu S."/>
            <person name="Wang J."/>
            <person name="Liu J."/>
            <person name="Flicek P."/>
            <person name="Searle S."/>
            <person name="Wang J."/>
            <person name="Kuratani S."/>
            <person name="Yin Y."/>
            <person name="Aken B."/>
            <person name="Zhang G."/>
            <person name="Irie N."/>
        </authorList>
    </citation>
    <scope>NUCLEOTIDE SEQUENCE [LARGE SCALE GENOMIC DNA]</scope>
</reference>
<dbReference type="Gene3D" id="1.10.101.10">
    <property type="entry name" value="PGBD-like superfamily/PGBD"/>
    <property type="match status" value="1"/>
</dbReference>
<dbReference type="Pfam" id="PF01471">
    <property type="entry name" value="PG_binding_1"/>
    <property type="match status" value="1"/>
</dbReference>
<organism evidence="3 4">
    <name type="scientific">Chelonia mydas</name>
    <name type="common">Green sea-turtle</name>
    <name type="synonym">Chelonia agassizi</name>
    <dbReference type="NCBI Taxonomy" id="8469"/>
    <lineage>
        <taxon>Eukaryota</taxon>
        <taxon>Metazoa</taxon>
        <taxon>Chordata</taxon>
        <taxon>Craniata</taxon>
        <taxon>Vertebrata</taxon>
        <taxon>Euteleostomi</taxon>
        <taxon>Archelosauria</taxon>
        <taxon>Testudinata</taxon>
        <taxon>Testudines</taxon>
        <taxon>Cryptodira</taxon>
        <taxon>Durocryptodira</taxon>
        <taxon>Americhelydia</taxon>
        <taxon>Chelonioidea</taxon>
        <taxon>Cheloniidae</taxon>
        <taxon>Chelonia</taxon>
    </lineage>
</organism>
<gene>
    <name evidence="3" type="ORF">UY3_01433</name>
</gene>
<proteinExistence type="predicted"/>
<keyword evidence="1" id="KW-0482">Metalloprotease</keyword>
<dbReference type="InterPro" id="IPR001507">
    <property type="entry name" value="ZP_dom"/>
</dbReference>
<evidence type="ECO:0000313" key="3">
    <source>
        <dbReference type="EMBL" id="EMP41331.1"/>
    </source>
</evidence>
<keyword evidence="1" id="KW-0645">Protease</keyword>
<name>M7BU38_CHEMY</name>
<dbReference type="PROSITE" id="PS51034">
    <property type="entry name" value="ZP_2"/>
    <property type="match status" value="1"/>
</dbReference>
<dbReference type="PANTHER" id="PTHR47130:SF6">
    <property type="entry name" value="EGG ENVELOPE GLYCOPROTEIN-LIKE PRECURSOR"/>
    <property type="match status" value="1"/>
</dbReference>
<sequence>MKTLGRFNYMAWPVSTQPSKSAARAVSPASLSSTCCTVCKVVPWGTELPSAPGPGMPTMLLMRLGLLWVVVPWHVGSVSFPDGAARTECRGRYFWIWLDKAFVGQSRWRYGVYSEWGGVTGGFLALWSRGWGKPSRGRTLNIEVTQQLASQCGFMAGTDLRGNPQIRVSFLACSVLNTFDQDFSLQLWVEVTGAVGPSVPYDMTISCPLGAPWSPREIVCEENYMEVSVRRAVPGIAREVLNEDWIAAWPVVSVRRAVPGIAREVLNEDWIAAWPVAQGALNQVWQVVFHFQNGSLLSMPATQAHSMGYGVNTTATRVLFRTPYGTAQSEITSVEGLEVEVARATVFYKQAWMILMVDTAVACPVNSPMVNATSLSWVTPRILPSLVLWPEQYQDEVQMGLDGRVIDAGTVARNGYTFLTDSKLIHIVVPIGAPGGLLQSALVDNRYGTRYSIQLLLDRHWQGDESDRTRHRSYRPIRTPFSPQTPRIIDDTVASQRYFKVRLGHFLPDVELVSVSVGGRPFSHPEAEDRGFDPHEAPNPNGTKAFGLRVPFADPLVQQQYLHGPLRRYTLHLNYTLQLLPTGEAFTQAGLITCDVPDVVPPSFQGSCEAGALALLMTHGTLDRFWIPYVGERPLSQLAAPHSYRVSDDGRHFHLAVPLLAAGPADGHSHTLSYPQSISLQRLTARLDFSLRDNKTRSVLASFAVVCTFPTGQLLVCLPNGTLVATVLSLDTKPALDPRRTHLRDPGCGPVASDSLRALFSFSLSSCGTTRRFEGGYLVYENEVTFMPEGVPATSPIITRDSWYRLTLRCRYPLTETLWISARRQLREDVASVPHRPSWLKAYGYLLPSESRMSALHSGKAMQSAVATMQQFYGIPVTGVLDQTTIELFNLYCVQHLHSLPTVQ</sequence>
<dbReference type="Gene3D" id="2.60.40.3210">
    <property type="entry name" value="Zona pellucida, ZP-N domain"/>
    <property type="match status" value="1"/>
</dbReference>
<dbReference type="EMBL" id="KB494182">
    <property type="protein sequence ID" value="EMP41331.1"/>
    <property type="molecule type" value="Genomic_DNA"/>
</dbReference>
<dbReference type="InterPro" id="IPR055356">
    <property type="entry name" value="ZP-N"/>
</dbReference>
<dbReference type="InterPro" id="IPR058876">
    <property type="entry name" value="Ig-like_ZP"/>
</dbReference>
<dbReference type="InterPro" id="IPR036366">
    <property type="entry name" value="PGBDSf"/>
</dbReference>
<dbReference type="Proteomes" id="UP000031443">
    <property type="component" value="Unassembled WGS sequence"/>
</dbReference>
<keyword evidence="4" id="KW-1185">Reference proteome</keyword>
<dbReference type="PANTHER" id="PTHR47130">
    <property type="entry name" value="SI:DKEY-19B23.11-RELATED"/>
    <property type="match status" value="1"/>
</dbReference>
<accession>M7BU38</accession>
<dbReference type="Pfam" id="PF23344">
    <property type="entry name" value="ZP-N"/>
    <property type="match status" value="1"/>
</dbReference>
<protein>
    <submittedName>
        <fullName evidence="3">Matrix metalloproteinase-24</fullName>
    </submittedName>
</protein>
<dbReference type="AlphaFoldDB" id="M7BU38"/>
<evidence type="ECO:0000313" key="4">
    <source>
        <dbReference type="Proteomes" id="UP000031443"/>
    </source>
</evidence>
<keyword evidence="1" id="KW-0378">Hydrolase</keyword>
<dbReference type="GO" id="GO:0008237">
    <property type="term" value="F:metallopeptidase activity"/>
    <property type="evidence" value="ECO:0007669"/>
    <property type="project" value="UniProtKB-KW"/>
</dbReference>
<dbReference type="SUPFAM" id="SSF47090">
    <property type="entry name" value="PGBD-like"/>
    <property type="match status" value="1"/>
</dbReference>
<evidence type="ECO:0000256" key="1">
    <source>
        <dbReference type="ARBA" id="ARBA00023049"/>
    </source>
</evidence>
<feature type="domain" description="ZP" evidence="2">
    <location>
        <begin position="716"/>
        <end position="904"/>
    </location>
</feature>
<evidence type="ECO:0000259" key="2">
    <source>
        <dbReference type="PROSITE" id="PS51034"/>
    </source>
</evidence>
<dbReference type="InterPro" id="IPR036365">
    <property type="entry name" value="PGBD-like_sf"/>
</dbReference>
<dbReference type="STRING" id="8469.M7BU38"/>
<dbReference type="InterPro" id="IPR002477">
    <property type="entry name" value="Peptidoglycan-bd-like"/>
</dbReference>